<comment type="caution">
    <text evidence="2">The sequence shown here is derived from an EMBL/GenBank/DDBJ whole genome shotgun (WGS) entry which is preliminary data.</text>
</comment>
<protein>
    <submittedName>
        <fullName evidence="2">Uncharacterized protein</fullName>
    </submittedName>
</protein>
<evidence type="ECO:0000256" key="1">
    <source>
        <dbReference type="SAM" id="MobiDB-lite"/>
    </source>
</evidence>
<keyword evidence="3" id="KW-1185">Reference proteome</keyword>
<feature type="region of interest" description="Disordered" evidence="1">
    <location>
        <begin position="1"/>
        <end position="39"/>
    </location>
</feature>
<dbReference type="EMBL" id="BPLQ01004579">
    <property type="protein sequence ID" value="GIY09058.1"/>
    <property type="molecule type" value="Genomic_DNA"/>
</dbReference>
<evidence type="ECO:0000313" key="2">
    <source>
        <dbReference type="EMBL" id="GIY09058.1"/>
    </source>
</evidence>
<dbReference type="AlphaFoldDB" id="A0AAV4QH71"/>
<reference evidence="2 3" key="1">
    <citation type="submission" date="2021-06" db="EMBL/GenBank/DDBJ databases">
        <title>Caerostris darwini draft genome.</title>
        <authorList>
            <person name="Kono N."/>
            <person name="Arakawa K."/>
        </authorList>
    </citation>
    <scope>NUCLEOTIDE SEQUENCE [LARGE SCALE GENOMIC DNA]</scope>
</reference>
<organism evidence="2 3">
    <name type="scientific">Caerostris darwini</name>
    <dbReference type="NCBI Taxonomy" id="1538125"/>
    <lineage>
        <taxon>Eukaryota</taxon>
        <taxon>Metazoa</taxon>
        <taxon>Ecdysozoa</taxon>
        <taxon>Arthropoda</taxon>
        <taxon>Chelicerata</taxon>
        <taxon>Arachnida</taxon>
        <taxon>Araneae</taxon>
        <taxon>Araneomorphae</taxon>
        <taxon>Entelegynae</taxon>
        <taxon>Araneoidea</taxon>
        <taxon>Araneidae</taxon>
        <taxon>Caerostris</taxon>
    </lineage>
</organism>
<feature type="compositionally biased region" description="Basic and acidic residues" evidence="1">
    <location>
        <begin position="7"/>
        <end position="19"/>
    </location>
</feature>
<dbReference type="Proteomes" id="UP001054837">
    <property type="component" value="Unassembled WGS sequence"/>
</dbReference>
<name>A0AAV4QH71_9ARAC</name>
<gene>
    <name evidence="2" type="ORF">CDAR_234171</name>
</gene>
<proteinExistence type="predicted"/>
<evidence type="ECO:0000313" key="3">
    <source>
        <dbReference type="Proteomes" id="UP001054837"/>
    </source>
</evidence>
<accession>A0AAV4QH71</accession>
<sequence length="111" mass="12362">MRIKRRGYLEKQEGKEIARHSSPKHGNGKVELNPQPPRHGICLSKQKLRPFLKCMNTDPTSVGAAWNYMKCGGHFDPSLSHSIPSSLHPLPLGNRNLSFAPIPSRKVVNEG</sequence>